<dbReference type="PROSITE" id="PS00978">
    <property type="entry name" value="FAD_G3PDH_2"/>
    <property type="match status" value="1"/>
</dbReference>
<dbReference type="Gene3D" id="3.50.50.60">
    <property type="entry name" value="FAD/NAD(P)-binding domain"/>
    <property type="match status" value="1"/>
</dbReference>
<dbReference type="InterPro" id="IPR038299">
    <property type="entry name" value="DAO_C_sf"/>
</dbReference>
<dbReference type="Pfam" id="PF01266">
    <property type="entry name" value="DAO"/>
    <property type="match status" value="1"/>
</dbReference>
<comment type="cofactor">
    <cofactor evidence="1">
        <name>FAD</name>
        <dbReference type="ChEBI" id="CHEBI:57692"/>
    </cofactor>
</comment>
<organism evidence="9 10">
    <name type="scientific">Compostibacter hankyongensis</name>
    <dbReference type="NCBI Taxonomy" id="1007089"/>
    <lineage>
        <taxon>Bacteria</taxon>
        <taxon>Pseudomonadati</taxon>
        <taxon>Bacteroidota</taxon>
        <taxon>Chitinophagia</taxon>
        <taxon>Chitinophagales</taxon>
        <taxon>Chitinophagaceae</taxon>
        <taxon>Compostibacter</taxon>
    </lineage>
</organism>
<evidence type="ECO:0000256" key="5">
    <source>
        <dbReference type="ARBA" id="ARBA00022827"/>
    </source>
</evidence>
<evidence type="ECO:0000313" key="9">
    <source>
        <dbReference type="EMBL" id="GAA4320923.1"/>
    </source>
</evidence>
<feature type="domain" description="Alpha-glycerophosphate oxidase C-terminal" evidence="8">
    <location>
        <begin position="418"/>
        <end position="500"/>
    </location>
</feature>
<dbReference type="SUPFAM" id="SSF51905">
    <property type="entry name" value="FAD/NAD(P)-binding domain"/>
    <property type="match status" value="1"/>
</dbReference>
<dbReference type="PANTHER" id="PTHR11985">
    <property type="entry name" value="GLYCEROL-3-PHOSPHATE DEHYDROGENASE"/>
    <property type="match status" value="1"/>
</dbReference>
<protein>
    <submittedName>
        <fullName evidence="9">Glycerol-3-phosphate dehydrogenase/oxidase</fullName>
    </submittedName>
</protein>
<evidence type="ECO:0000256" key="4">
    <source>
        <dbReference type="ARBA" id="ARBA00022798"/>
    </source>
</evidence>
<reference evidence="10" key="1">
    <citation type="journal article" date="2019" name="Int. J. Syst. Evol. Microbiol.">
        <title>The Global Catalogue of Microorganisms (GCM) 10K type strain sequencing project: providing services to taxonomists for standard genome sequencing and annotation.</title>
        <authorList>
            <consortium name="The Broad Institute Genomics Platform"/>
            <consortium name="The Broad Institute Genome Sequencing Center for Infectious Disease"/>
            <person name="Wu L."/>
            <person name="Ma J."/>
        </authorList>
    </citation>
    <scope>NUCLEOTIDE SEQUENCE [LARGE SCALE GENOMIC DNA]</scope>
    <source>
        <strain evidence="10">JCM 17664</strain>
    </source>
</reference>
<sequence length="524" mass="57469">MDRAQILEAIAAGKRSWDIIVIGGGATGLGVAVDAATRGLDVLLLEQADFAKGTSSRSTKLVHGGVRYLAQGDIKLVREALRERGRLLHNAPHLAWRSGFVVPAYSWWSKYYYGIGLKLYSWLSGRWGIGRARLLSRRRVTELLPTIRTEGLKGGIQYYDGQFDDARLAVNLAQTCLENGGHVLNYCRVTALTKDTAGRVNGVQLQDLEAGASYVLQAKAVVNATGVFVDEVLSMDNPEHRKMVRPSQGVHVVVDRSFLQSDQAVMIPKTSDGRVLFIVPWQGKALIGTTDTPLDHISLEPQALEEEIAFILDTAKSYLRRPVTRRDVLSIYAGLRPLAAPQGEGSATKEISRGHKLIVNASGLVSIIGGKWTTYRQMAEDTVDKVLAVHGMPPRPCVTQDLHIHGYHTGAPDPEFLYGADGPQVKALAENGPAAWRQPLHPRLPQIGAEVIWAVREEMARTVEDVLARRTRALFTDAQAAIEAAPAVAELMAGELHRDEPWRRQQVADFRKVAEQYLPAGGGR</sequence>
<gene>
    <name evidence="9" type="ORF">GCM10023143_35450</name>
</gene>
<dbReference type="InterPro" id="IPR036188">
    <property type="entry name" value="FAD/NAD-bd_sf"/>
</dbReference>
<dbReference type="InterPro" id="IPR006076">
    <property type="entry name" value="FAD-dep_OxRdtase"/>
</dbReference>
<evidence type="ECO:0000256" key="3">
    <source>
        <dbReference type="ARBA" id="ARBA00022630"/>
    </source>
</evidence>
<dbReference type="Gene3D" id="3.30.9.10">
    <property type="entry name" value="D-Amino Acid Oxidase, subunit A, domain 2"/>
    <property type="match status" value="1"/>
</dbReference>
<evidence type="ECO:0000256" key="2">
    <source>
        <dbReference type="ARBA" id="ARBA00007330"/>
    </source>
</evidence>
<dbReference type="RefSeq" id="WP_344981920.1">
    <property type="nucleotide sequence ID" value="NZ_BAABFN010000022.1"/>
</dbReference>
<name>A0ABP8GB21_9BACT</name>
<evidence type="ECO:0000313" key="10">
    <source>
        <dbReference type="Proteomes" id="UP001501207"/>
    </source>
</evidence>
<dbReference type="PRINTS" id="PR01001">
    <property type="entry name" value="FADG3PDH"/>
</dbReference>
<feature type="domain" description="FAD dependent oxidoreductase" evidence="7">
    <location>
        <begin position="18"/>
        <end position="376"/>
    </location>
</feature>
<comment type="similarity">
    <text evidence="2">Belongs to the FAD-dependent glycerol-3-phosphate dehydrogenase family.</text>
</comment>
<keyword evidence="5" id="KW-0274">FAD</keyword>
<keyword evidence="4" id="KW-0319">Glycerol metabolism</keyword>
<evidence type="ECO:0000259" key="8">
    <source>
        <dbReference type="Pfam" id="PF16901"/>
    </source>
</evidence>
<proteinExistence type="inferred from homology"/>
<dbReference type="PANTHER" id="PTHR11985:SF35">
    <property type="entry name" value="ANAEROBIC GLYCEROL-3-PHOSPHATE DEHYDROGENASE SUBUNIT A"/>
    <property type="match status" value="1"/>
</dbReference>
<dbReference type="Pfam" id="PF16901">
    <property type="entry name" value="DAO_C"/>
    <property type="match status" value="1"/>
</dbReference>
<keyword evidence="10" id="KW-1185">Reference proteome</keyword>
<dbReference type="Proteomes" id="UP001501207">
    <property type="component" value="Unassembled WGS sequence"/>
</dbReference>
<accession>A0ABP8GB21</accession>
<dbReference type="InterPro" id="IPR000447">
    <property type="entry name" value="G3P_DH_FAD-dep"/>
</dbReference>
<comment type="caution">
    <text evidence="9">The sequence shown here is derived from an EMBL/GenBank/DDBJ whole genome shotgun (WGS) entry which is preliminary data.</text>
</comment>
<evidence type="ECO:0000259" key="7">
    <source>
        <dbReference type="Pfam" id="PF01266"/>
    </source>
</evidence>
<dbReference type="EMBL" id="BAABFN010000022">
    <property type="protein sequence ID" value="GAA4320923.1"/>
    <property type="molecule type" value="Genomic_DNA"/>
</dbReference>
<keyword evidence="6" id="KW-0560">Oxidoreductase</keyword>
<keyword evidence="3" id="KW-0285">Flavoprotein</keyword>
<dbReference type="InterPro" id="IPR031656">
    <property type="entry name" value="DAO_C"/>
</dbReference>
<evidence type="ECO:0000256" key="6">
    <source>
        <dbReference type="ARBA" id="ARBA00023002"/>
    </source>
</evidence>
<dbReference type="Gene3D" id="1.10.8.870">
    <property type="entry name" value="Alpha-glycerophosphate oxidase, cap domain"/>
    <property type="match status" value="1"/>
</dbReference>
<evidence type="ECO:0000256" key="1">
    <source>
        <dbReference type="ARBA" id="ARBA00001974"/>
    </source>
</evidence>